<keyword evidence="3" id="KW-1185">Reference proteome</keyword>
<protein>
    <submittedName>
        <fullName evidence="2">Uncharacterized protein</fullName>
    </submittedName>
</protein>
<feature type="region of interest" description="Disordered" evidence="1">
    <location>
        <begin position="1"/>
        <end position="25"/>
    </location>
</feature>
<evidence type="ECO:0000313" key="2">
    <source>
        <dbReference type="EMBL" id="SMX83828.1"/>
    </source>
</evidence>
<evidence type="ECO:0000313" key="3">
    <source>
        <dbReference type="Proteomes" id="UP000234342"/>
    </source>
</evidence>
<gene>
    <name evidence="2" type="ORF">BANT10_01771</name>
</gene>
<feature type="compositionally biased region" description="Basic and acidic residues" evidence="1">
    <location>
        <begin position="241"/>
        <end position="257"/>
    </location>
</feature>
<dbReference type="AlphaFoldDB" id="A0A2H1J920"/>
<dbReference type="Proteomes" id="UP000234342">
    <property type="component" value="Unassembled WGS sequence"/>
</dbReference>
<dbReference type="EMBL" id="FXZE01000006">
    <property type="protein sequence ID" value="SMX83828.1"/>
    <property type="molecule type" value="Genomic_DNA"/>
</dbReference>
<evidence type="ECO:0000256" key="1">
    <source>
        <dbReference type="SAM" id="MobiDB-lite"/>
    </source>
</evidence>
<sequence>MAHANPQVAPATRLQGPRTPRTGHGVLQRSHALSRTVRMVQLGSVRPSHPLHARTLHRRVRVKATVLVKARIRDRIKLRGKDRIRGRDRGRTPSSAPRARILLRCSRLVLNPLWIRRQGSPDNLGNLGILGNLGSPHNLGNLDNLGMAAHRPDPTHPTCQPRPAPTPLLTRTPMALRILRGRVRLLQVLAPQQVLAPAQPPTLTSAISRTRAGTPRRIPQNSSPGPEAQVCLARPGGQGRTEAKHHLGERSEDRAGERLSPSL</sequence>
<proteinExistence type="predicted"/>
<name>A0A2H1J920_9MICO</name>
<reference evidence="3" key="1">
    <citation type="submission" date="2017-03" db="EMBL/GenBank/DDBJ databases">
        <authorList>
            <person name="Monnet C."/>
        </authorList>
    </citation>
    <scope>NUCLEOTIDE SEQUENCE [LARGE SCALE GENOMIC DNA]</scope>
    <source>
        <strain evidence="3">P10</strain>
    </source>
</reference>
<feature type="region of interest" description="Disordered" evidence="1">
    <location>
        <begin position="200"/>
        <end position="263"/>
    </location>
</feature>
<organism evidence="2 3">
    <name type="scientific">Brevibacterium antiquum</name>
    <dbReference type="NCBI Taxonomy" id="234835"/>
    <lineage>
        <taxon>Bacteria</taxon>
        <taxon>Bacillati</taxon>
        <taxon>Actinomycetota</taxon>
        <taxon>Actinomycetes</taxon>
        <taxon>Micrococcales</taxon>
        <taxon>Brevibacteriaceae</taxon>
        <taxon>Brevibacterium</taxon>
    </lineage>
</organism>
<accession>A0A2H1J920</accession>